<dbReference type="PANTHER" id="PTHR38442:SF1">
    <property type="entry name" value="INNER MEMBRANE PROTEIN"/>
    <property type="match status" value="1"/>
</dbReference>
<keyword evidence="1" id="KW-1133">Transmembrane helix</keyword>
<proteinExistence type="predicted"/>
<evidence type="ECO:0000313" key="3">
    <source>
        <dbReference type="Proteomes" id="UP001527882"/>
    </source>
</evidence>
<protein>
    <submittedName>
        <fullName evidence="2">DUF445 domain-containing protein</fullName>
    </submittedName>
</protein>
<gene>
    <name evidence="2" type="ORF">O9H85_24890</name>
</gene>
<reference evidence="2 3" key="1">
    <citation type="submission" date="2022-12" db="EMBL/GenBank/DDBJ databases">
        <title>Draft genome sequence of Paenibacillus sp. dW9.</title>
        <authorList>
            <person name="Choi E.-W."/>
            <person name="Kim D.-U."/>
        </authorList>
    </citation>
    <scope>NUCLEOTIDE SEQUENCE [LARGE SCALE GENOMIC DNA]</scope>
    <source>
        <strain evidence="3">dW9</strain>
    </source>
</reference>
<keyword evidence="1" id="KW-0812">Transmembrane</keyword>
<accession>A0ABT4QFE9</accession>
<dbReference type="InterPro" id="IPR007383">
    <property type="entry name" value="DUF445"/>
</dbReference>
<keyword evidence="3" id="KW-1185">Reference proteome</keyword>
<organism evidence="2 3">
    <name type="scientific">Paenibacillus gyeongsangnamensis</name>
    <dbReference type="NCBI Taxonomy" id="3388067"/>
    <lineage>
        <taxon>Bacteria</taxon>
        <taxon>Bacillati</taxon>
        <taxon>Bacillota</taxon>
        <taxon>Bacilli</taxon>
        <taxon>Bacillales</taxon>
        <taxon>Paenibacillaceae</taxon>
        <taxon>Paenibacillus</taxon>
    </lineage>
</organism>
<sequence>MSGKNTKSTAALSLGVMAAGFAATLPWSGEPWVRFLQNGFEAGLVGGLADWFAVTALFRHPLGIPIPHTALLPKNRERVTQALVSSVEQDLLSKESLKNKLAGMHIVPLLLDATERQLGSEQAKLTIVGLADYAIAAVPWDKAAVLLEKELLKQLDAADVRKALTVLIDAVLERGMEEKAFDYALDVAERWVLRESTVQTMGAMASRAIGELQTSGFMSFALNAFAGFMTEDRLGSMIQRFILSSLESLRMPLEHNRMSLLREVRRQLQSLPDRPDVEEQAMEWLRSLGGRYDLAAIIAGFLDRLRGRLTEAVHAEGFAEHTAIPLLRELLQKARSQEGFTERAEAFVQDQAAQLIETHHHKIGTLIRENVDKFDNETLIEMLEDKIGADLQWIRVNGAVCGFLIGIILAGIKLLAP</sequence>
<dbReference type="Pfam" id="PF04286">
    <property type="entry name" value="DUF445"/>
    <property type="match status" value="1"/>
</dbReference>
<comment type="caution">
    <text evidence="2">The sequence shown here is derived from an EMBL/GenBank/DDBJ whole genome shotgun (WGS) entry which is preliminary data.</text>
</comment>
<dbReference type="EMBL" id="JAQAGZ010000018">
    <property type="protein sequence ID" value="MCZ8515585.1"/>
    <property type="molecule type" value="Genomic_DNA"/>
</dbReference>
<dbReference type="Proteomes" id="UP001527882">
    <property type="component" value="Unassembled WGS sequence"/>
</dbReference>
<keyword evidence="1" id="KW-0472">Membrane</keyword>
<evidence type="ECO:0000256" key="1">
    <source>
        <dbReference type="SAM" id="Phobius"/>
    </source>
</evidence>
<name>A0ABT4QFE9_9BACL</name>
<evidence type="ECO:0000313" key="2">
    <source>
        <dbReference type="EMBL" id="MCZ8515585.1"/>
    </source>
</evidence>
<feature type="transmembrane region" description="Helical" evidence="1">
    <location>
        <begin position="393"/>
        <end position="416"/>
    </location>
</feature>
<dbReference type="RefSeq" id="WP_269884117.1">
    <property type="nucleotide sequence ID" value="NZ_JAQAGZ010000018.1"/>
</dbReference>
<dbReference type="PANTHER" id="PTHR38442">
    <property type="entry name" value="INNER MEMBRANE PROTEIN-RELATED"/>
    <property type="match status" value="1"/>
</dbReference>